<dbReference type="GO" id="GO:0022857">
    <property type="term" value="F:transmembrane transporter activity"/>
    <property type="evidence" value="ECO:0007669"/>
    <property type="project" value="InterPro"/>
</dbReference>
<evidence type="ECO:0000313" key="2">
    <source>
        <dbReference type="EMBL" id="KJV35338.1"/>
    </source>
</evidence>
<dbReference type="EMBL" id="JZRB01000016">
    <property type="protein sequence ID" value="KJV35338.1"/>
    <property type="molecule type" value="Genomic_DNA"/>
</dbReference>
<protein>
    <recommendedName>
        <fullName evidence="4">Membrane protein YccC</fullName>
    </recommendedName>
</protein>
<feature type="transmembrane region" description="Helical" evidence="1">
    <location>
        <begin position="383"/>
        <end position="405"/>
    </location>
</feature>
<dbReference type="InterPro" id="IPR006726">
    <property type="entry name" value="PHBA_efflux_AaeB/fusaric-R"/>
</dbReference>
<feature type="transmembrane region" description="Helical" evidence="1">
    <location>
        <begin position="156"/>
        <end position="176"/>
    </location>
</feature>
<dbReference type="AlphaFoldDB" id="A0A0F3KVT8"/>
<gene>
    <name evidence="2" type="ORF">VI08_08620</name>
</gene>
<feature type="transmembrane region" description="Helical" evidence="1">
    <location>
        <begin position="519"/>
        <end position="545"/>
    </location>
</feature>
<proteinExistence type="predicted"/>
<reference evidence="2 3" key="1">
    <citation type="submission" date="2015-03" db="EMBL/GenBank/DDBJ databases">
        <title>Draft genome sequence of Luteibacter yeojuensis strain SU11.</title>
        <authorList>
            <person name="Sulaiman J."/>
            <person name="Priya K."/>
            <person name="Chan K.-G."/>
        </authorList>
    </citation>
    <scope>NUCLEOTIDE SEQUENCE [LARGE SCALE GENOMIC DNA]</scope>
    <source>
        <strain evidence="2 3">SU11</strain>
    </source>
</reference>
<dbReference type="GO" id="GO:0005886">
    <property type="term" value="C:plasma membrane"/>
    <property type="evidence" value="ECO:0007669"/>
    <property type="project" value="InterPro"/>
</dbReference>
<keyword evidence="3" id="KW-1185">Reference proteome</keyword>
<evidence type="ECO:0000256" key="1">
    <source>
        <dbReference type="SAM" id="Phobius"/>
    </source>
</evidence>
<feature type="transmembrane region" description="Helical" evidence="1">
    <location>
        <begin position="435"/>
        <end position="457"/>
    </location>
</feature>
<dbReference type="Proteomes" id="UP000033651">
    <property type="component" value="Unassembled WGS sequence"/>
</dbReference>
<keyword evidence="1" id="KW-0472">Membrane</keyword>
<comment type="caution">
    <text evidence="2">The sequence shown here is derived from an EMBL/GenBank/DDBJ whole genome shotgun (WGS) entry which is preliminary data.</text>
</comment>
<feature type="transmembrane region" description="Helical" evidence="1">
    <location>
        <begin position="411"/>
        <end position="428"/>
    </location>
</feature>
<feature type="transmembrane region" description="Helical" evidence="1">
    <location>
        <begin position="76"/>
        <end position="96"/>
    </location>
</feature>
<dbReference type="OrthoDB" id="9807111at2"/>
<feature type="transmembrane region" description="Helical" evidence="1">
    <location>
        <begin position="102"/>
        <end position="120"/>
    </location>
</feature>
<feature type="transmembrane region" description="Helical" evidence="1">
    <location>
        <begin position="127"/>
        <end position="144"/>
    </location>
</feature>
<feature type="transmembrane region" description="Helical" evidence="1">
    <location>
        <begin position="463"/>
        <end position="480"/>
    </location>
</feature>
<organism evidence="2 3">
    <name type="scientific">Luteibacter yeojuensis</name>
    <dbReference type="NCBI Taxonomy" id="345309"/>
    <lineage>
        <taxon>Bacteria</taxon>
        <taxon>Pseudomonadati</taxon>
        <taxon>Pseudomonadota</taxon>
        <taxon>Gammaproteobacteria</taxon>
        <taxon>Lysobacterales</taxon>
        <taxon>Rhodanobacteraceae</taxon>
        <taxon>Luteibacter</taxon>
    </lineage>
</organism>
<sequence>MAAVNPTANAQGTREVVVETLREEASTWLFVAKTLIAFFATGWLAMRFDLPAPSTAMLTTIIVANRQSGMVLAKSFYRGIGTVAGATAAVGIVAAFPQQRDLFLLALSLWIGICAGGATLYRNFKSYAFVLGGYTAAIVAIPVIENPPGVFDSAVARLSEVLLGLLVSGMVNDVVFPSRMRDVLRRAARDQFAHFLGFVRGATGGSIPREAMENAHLRFVRDAVTLEDLRSSVIFEDAEARARSNHMRLFNQRFMAASTSFQSLHHLVNRLKRAKRDLAASTLIRLYAPIGDALDMPIEAGTGARLLLPRLAAARDTMRGNVATLRATLADTQDIRDFDTGASLLLRFVDELHAYVDAAASLQAPRVLGGSAEKVRFDRGNDWLGAGIATFRTTLTMLVLGLFWIDSAWPLGSSAMLLATVFAGLFATTPNPTRVTWVVMLGYLSGMAAGFICEFFLLTQVDGYGLLVFAVAPFLAIGLVMMMSRKLAFYGLGWAMGFAYILALKNVQVYDPAHFINDAIAQVVGLGAAAVSFVVIPPAIGSAWLRRRQLARLRGQVALAAEAPLPGLRHRFESVNHDLVSQVVAQTQPGSADSRALIAWALAVHETGRALIEMRHDMARRDVPPTLSPYLQAALHTLARFYEKPDAHGYQLARDAVATAIASVGEHAGQAHLLEHLHLVRMALLDGESVLAAYMPSAPLAKEITHAP</sequence>
<dbReference type="PATRIC" id="fig|345309.4.peg.940"/>
<keyword evidence="1" id="KW-0812">Transmembrane</keyword>
<accession>A0A0F3KVT8</accession>
<evidence type="ECO:0000313" key="3">
    <source>
        <dbReference type="Proteomes" id="UP000033651"/>
    </source>
</evidence>
<evidence type="ECO:0008006" key="4">
    <source>
        <dbReference type="Google" id="ProtNLM"/>
    </source>
</evidence>
<dbReference type="Pfam" id="PF04632">
    <property type="entry name" value="FUSC"/>
    <property type="match status" value="1"/>
</dbReference>
<keyword evidence="1" id="KW-1133">Transmembrane helix</keyword>
<feature type="transmembrane region" description="Helical" evidence="1">
    <location>
        <begin position="487"/>
        <end position="507"/>
    </location>
</feature>
<dbReference type="RefSeq" id="WP_045829152.1">
    <property type="nucleotide sequence ID" value="NZ_JZRB01000016.1"/>
</dbReference>
<name>A0A0F3KVT8_9GAMM</name>